<evidence type="ECO:0000256" key="6">
    <source>
        <dbReference type="ARBA" id="ARBA00022806"/>
    </source>
</evidence>
<dbReference type="CDD" id="cd17929">
    <property type="entry name" value="DEXHc_priA"/>
    <property type="match status" value="1"/>
</dbReference>
<comment type="function">
    <text evidence="12">Initiates the restart of stalled replication forks, which reloads the replicative helicase on sites other than the origin of replication. Recognizes and binds to abandoned replication forks and remodels them to uncover a helicase loading site. Promotes assembly of the primosome at these replication forks.</text>
</comment>
<name>A0A8J3BB83_9BACI</name>
<dbReference type="InterPro" id="IPR014001">
    <property type="entry name" value="Helicase_ATP-bd"/>
</dbReference>
<feature type="binding site" evidence="12">
    <location>
        <position position="546"/>
    </location>
    <ligand>
        <name>Zn(2+)</name>
        <dbReference type="ChEBI" id="CHEBI:29105"/>
        <label>2</label>
    </ligand>
</feature>
<dbReference type="GO" id="GO:0006302">
    <property type="term" value="P:double-strand break repair"/>
    <property type="evidence" value="ECO:0007669"/>
    <property type="project" value="InterPro"/>
</dbReference>
<evidence type="ECO:0000256" key="2">
    <source>
        <dbReference type="ARBA" id="ARBA00022705"/>
    </source>
</evidence>
<dbReference type="InterPro" id="IPR011545">
    <property type="entry name" value="DEAD/DEAH_box_helicase_dom"/>
</dbReference>
<dbReference type="RefSeq" id="WP_188816559.1">
    <property type="nucleotide sequence ID" value="NZ_BMOF01000002.1"/>
</dbReference>
<feature type="binding site" evidence="12">
    <location>
        <position position="528"/>
    </location>
    <ligand>
        <name>Zn(2+)</name>
        <dbReference type="ChEBI" id="CHEBI:29105"/>
        <label>2</label>
    </ligand>
</feature>
<evidence type="ECO:0000256" key="12">
    <source>
        <dbReference type="HAMAP-Rule" id="MF_00983"/>
    </source>
</evidence>
<dbReference type="InterPro" id="IPR001650">
    <property type="entry name" value="Helicase_C-like"/>
</dbReference>
<evidence type="ECO:0000259" key="13">
    <source>
        <dbReference type="PROSITE" id="PS51192"/>
    </source>
</evidence>
<keyword evidence="5 12" id="KW-0378">Hydrolase</keyword>
<dbReference type="Gene3D" id="3.40.50.300">
    <property type="entry name" value="P-loop containing nucleotide triphosphate hydrolases"/>
    <property type="match status" value="2"/>
</dbReference>
<dbReference type="FunFam" id="3.40.1440.60:FF:000001">
    <property type="entry name" value="Primosomal protein N"/>
    <property type="match status" value="1"/>
</dbReference>
<dbReference type="InterPro" id="IPR042115">
    <property type="entry name" value="PriA_3primeBD_sf"/>
</dbReference>
<dbReference type="GO" id="GO:0006269">
    <property type="term" value="P:DNA replication, synthesis of primer"/>
    <property type="evidence" value="ECO:0007669"/>
    <property type="project" value="UniProtKB-KW"/>
</dbReference>
<dbReference type="Gene3D" id="3.40.1440.60">
    <property type="entry name" value="PriA, 3(prime) DNA-binding domain"/>
    <property type="match status" value="1"/>
</dbReference>
<evidence type="ECO:0000256" key="4">
    <source>
        <dbReference type="ARBA" id="ARBA00022741"/>
    </source>
</evidence>
<feature type="binding site" evidence="12">
    <location>
        <position position="522"/>
    </location>
    <ligand>
        <name>Zn(2+)</name>
        <dbReference type="ChEBI" id="CHEBI:29105"/>
        <label>1</label>
    </ligand>
</feature>
<comment type="similarity">
    <text evidence="12">Belongs to the helicase family. PriA subfamily.</text>
</comment>
<dbReference type="Pfam" id="PF00271">
    <property type="entry name" value="Helicase_C"/>
    <property type="match status" value="1"/>
</dbReference>
<evidence type="ECO:0000256" key="11">
    <source>
        <dbReference type="ARBA" id="ARBA00048988"/>
    </source>
</evidence>
<comment type="caution">
    <text evidence="15">The sequence shown here is derived from an EMBL/GenBank/DDBJ whole genome shotgun (WGS) entry which is preliminary data.</text>
</comment>
<dbReference type="GO" id="GO:0008270">
    <property type="term" value="F:zinc ion binding"/>
    <property type="evidence" value="ECO:0007669"/>
    <property type="project" value="UniProtKB-UniRule"/>
</dbReference>
<comment type="cofactor">
    <cofactor evidence="12">
        <name>Zn(2+)</name>
        <dbReference type="ChEBI" id="CHEBI:29105"/>
    </cofactor>
    <text evidence="12">Binds 2 zinc ions per subunit.</text>
</comment>
<dbReference type="GO" id="GO:0043138">
    <property type="term" value="F:3'-5' DNA helicase activity"/>
    <property type="evidence" value="ECO:0007669"/>
    <property type="project" value="UniProtKB-EC"/>
</dbReference>
<proteinExistence type="inferred from homology"/>
<dbReference type="GO" id="GO:1990077">
    <property type="term" value="C:primosome complex"/>
    <property type="evidence" value="ECO:0007669"/>
    <property type="project" value="UniProtKB-UniRule"/>
</dbReference>
<accession>A0A8J3BB83</accession>
<dbReference type="InterPro" id="IPR027417">
    <property type="entry name" value="P-loop_NTPase"/>
</dbReference>
<evidence type="ECO:0000256" key="3">
    <source>
        <dbReference type="ARBA" id="ARBA00022723"/>
    </source>
</evidence>
<dbReference type="InterPro" id="IPR005259">
    <property type="entry name" value="PriA"/>
</dbReference>
<evidence type="ECO:0000256" key="7">
    <source>
        <dbReference type="ARBA" id="ARBA00022833"/>
    </source>
</evidence>
<dbReference type="FunFam" id="3.40.50.300:FF:000489">
    <property type="entry name" value="Primosome assembly protein PriA"/>
    <property type="match status" value="1"/>
</dbReference>
<reference evidence="15" key="2">
    <citation type="submission" date="2020-09" db="EMBL/GenBank/DDBJ databases">
        <authorList>
            <person name="Sun Q."/>
            <person name="Ohkuma M."/>
        </authorList>
    </citation>
    <scope>NUCLEOTIDE SEQUENCE</scope>
    <source>
        <strain evidence="15">JCM 14719</strain>
    </source>
</reference>
<dbReference type="PANTHER" id="PTHR30580">
    <property type="entry name" value="PRIMOSOMAL PROTEIN N"/>
    <property type="match status" value="1"/>
</dbReference>
<dbReference type="GO" id="GO:0006310">
    <property type="term" value="P:DNA recombination"/>
    <property type="evidence" value="ECO:0007669"/>
    <property type="project" value="InterPro"/>
</dbReference>
<protein>
    <recommendedName>
        <fullName evidence="12">Replication restart protein PriA</fullName>
    </recommendedName>
    <alternativeName>
        <fullName evidence="12">ATP-dependent DNA helicase PriA</fullName>
        <ecNumber evidence="12">5.6.2.4</ecNumber>
    </alternativeName>
    <alternativeName>
        <fullName evidence="12">DNA 3'-5' helicase PriA</fullName>
    </alternativeName>
</protein>
<dbReference type="HAMAP" id="MF_00983">
    <property type="entry name" value="PriA"/>
    <property type="match status" value="1"/>
</dbReference>
<dbReference type="InterPro" id="IPR040498">
    <property type="entry name" value="PriA_CRR"/>
</dbReference>
<dbReference type="InterPro" id="IPR041222">
    <property type="entry name" value="PriA_3primeBD"/>
</dbReference>
<evidence type="ECO:0000256" key="9">
    <source>
        <dbReference type="ARBA" id="ARBA00023125"/>
    </source>
</evidence>
<keyword evidence="6 12" id="KW-0347">Helicase</keyword>
<keyword evidence="10 12" id="KW-0413">Isomerase</keyword>
<evidence type="ECO:0000259" key="14">
    <source>
        <dbReference type="PROSITE" id="PS51194"/>
    </source>
</evidence>
<evidence type="ECO:0000313" key="15">
    <source>
        <dbReference type="EMBL" id="GGJ91903.1"/>
    </source>
</evidence>
<dbReference type="NCBIfam" id="NF004066">
    <property type="entry name" value="PRK05580.1-3"/>
    <property type="match status" value="1"/>
</dbReference>
<evidence type="ECO:0000313" key="16">
    <source>
        <dbReference type="Proteomes" id="UP000637720"/>
    </source>
</evidence>
<comment type="catalytic activity">
    <reaction evidence="12">
        <text>Couples ATP hydrolysis with the unwinding of duplex DNA by translocating in the 3'-5' direction.</text>
        <dbReference type="EC" id="5.6.2.4"/>
    </reaction>
</comment>
<dbReference type="GO" id="GO:0016787">
    <property type="term" value="F:hydrolase activity"/>
    <property type="evidence" value="ECO:0007669"/>
    <property type="project" value="UniProtKB-KW"/>
</dbReference>
<dbReference type="EMBL" id="BMOF01000002">
    <property type="protein sequence ID" value="GGJ91903.1"/>
    <property type="molecule type" value="Genomic_DNA"/>
</dbReference>
<dbReference type="SUPFAM" id="SSF52540">
    <property type="entry name" value="P-loop containing nucleoside triphosphate hydrolases"/>
    <property type="match status" value="1"/>
</dbReference>
<gene>
    <name evidence="12 15" type="primary">priA</name>
    <name evidence="15" type="ORF">GCM10007043_02040</name>
</gene>
<dbReference type="PANTHER" id="PTHR30580:SF0">
    <property type="entry name" value="PRIMOSOMAL PROTEIN N"/>
    <property type="match status" value="1"/>
</dbReference>
<dbReference type="CDD" id="cd18804">
    <property type="entry name" value="SF2_C_priA"/>
    <property type="match status" value="1"/>
</dbReference>
<dbReference type="GO" id="GO:0005524">
    <property type="term" value="F:ATP binding"/>
    <property type="evidence" value="ECO:0007669"/>
    <property type="project" value="UniProtKB-UniRule"/>
</dbReference>
<evidence type="ECO:0000256" key="5">
    <source>
        <dbReference type="ARBA" id="ARBA00022801"/>
    </source>
</evidence>
<comment type="catalytic activity">
    <reaction evidence="11 12">
        <text>ATP + H2O = ADP + phosphate + H(+)</text>
        <dbReference type="Rhea" id="RHEA:13065"/>
        <dbReference type="ChEBI" id="CHEBI:15377"/>
        <dbReference type="ChEBI" id="CHEBI:15378"/>
        <dbReference type="ChEBI" id="CHEBI:30616"/>
        <dbReference type="ChEBI" id="CHEBI:43474"/>
        <dbReference type="ChEBI" id="CHEBI:456216"/>
        <dbReference type="EC" id="5.6.2.4"/>
    </reaction>
</comment>
<dbReference type="Pfam" id="PF00270">
    <property type="entry name" value="DEAD"/>
    <property type="match status" value="1"/>
</dbReference>
<feature type="binding site" evidence="12">
    <location>
        <position position="562"/>
    </location>
    <ligand>
        <name>Zn(2+)</name>
        <dbReference type="ChEBI" id="CHEBI:29105"/>
        <label>1</label>
    </ligand>
</feature>
<keyword evidence="8 12" id="KW-0067">ATP-binding</keyword>
<evidence type="ECO:0000256" key="10">
    <source>
        <dbReference type="ARBA" id="ARBA00023235"/>
    </source>
</evidence>
<dbReference type="EC" id="5.6.2.4" evidence="12"/>
<feature type="binding site" evidence="12">
    <location>
        <position position="559"/>
    </location>
    <ligand>
        <name>Zn(2+)</name>
        <dbReference type="ChEBI" id="CHEBI:29105"/>
        <label>1</label>
    </ligand>
</feature>
<feature type="binding site" evidence="12">
    <location>
        <position position="549"/>
    </location>
    <ligand>
        <name>Zn(2+)</name>
        <dbReference type="ChEBI" id="CHEBI:29105"/>
        <label>2</label>
    </ligand>
</feature>
<keyword evidence="16" id="KW-1185">Reference proteome</keyword>
<evidence type="ECO:0000256" key="1">
    <source>
        <dbReference type="ARBA" id="ARBA00022515"/>
    </source>
</evidence>
<reference evidence="15" key="1">
    <citation type="journal article" date="2014" name="Int. J. Syst. Evol. Microbiol.">
        <title>Complete genome sequence of Corynebacterium casei LMG S-19264T (=DSM 44701T), isolated from a smear-ripened cheese.</title>
        <authorList>
            <consortium name="US DOE Joint Genome Institute (JGI-PGF)"/>
            <person name="Walter F."/>
            <person name="Albersmeier A."/>
            <person name="Kalinowski J."/>
            <person name="Ruckert C."/>
        </authorList>
    </citation>
    <scope>NUCLEOTIDE SEQUENCE</scope>
    <source>
        <strain evidence="15">JCM 14719</strain>
    </source>
</reference>
<keyword evidence="7 12" id="KW-0862">Zinc</keyword>
<comment type="subunit">
    <text evidence="12">Component of the replication restart primosome.</text>
</comment>
<keyword evidence="2 12" id="KW-0235">DNA replication</keyword>
<dbReference type="Pfam" id="PF18074">
    <property type="entry name" value="PriA_C"/>
    <property type="match status" value="1"/>
</dbReference>
<sequence>MIARVVVDVPVAAVDRPFDYAVPPALSPLVRVGIRVLVPFGPRQVIGFVVDVDEADGKTEAAGKALKAIAAVLDPEPPLTEELVALGAWMAEAYLCPRSAAYQAMLPSALKARTEKRLRLRGEPPPLLAPSAEEAAFVEALRRRGHLTFDEAMKRFPGAAALMRRWVEEGVLDVFYAAVDRAGTKTVTRVVPAVDPEALRRARDALSPRAVRQRAVLDALLAAPHPPTLADLLAAAGAPRSAVTALVEKGLLHLVEEEVYRDPYAAASFAPSSPPPLTAQQEAAVCRISEALASGQPHTLLVHGVTGSGKTEVYLQAIARTLESGRQAIVLVPEIALTPQMVERFKGRFGARVAVLHSRLSVGERYDEWRKIRRGEVDVAVGARSAVFAPFTRLGLLVIDEEHETSYKQEEQPKYHARAVARWRAERHGAVLVLGSATPALETYAASKSGRIERIVLTERPGGGRLPTVTVVDMREELRAGNRSMFSRRLREAIERRLSCGEQVVLFLNRRGYATFVLCRVCGYVAQCPHCDLSLTYHLAGRMLRCHTCGHAEPEPARCPSCGSPHVRYFGAGTQRVEEALARTFPGIRVIRMDVDTTRAKGAHEVLLGRFRSGEADVLLGTQMIAKGLDFPNVTLVGVIAADTLLRLPDFRAAERTFQLLTQVAGRAGRGERPGEVIVQTYAPEHYSIRLAQSHDYAAFAERELAVRRKGMYPPFSRLILLTLSGRDVRAVQKAAGDVAARIRRAVDDTAQVLGPSPSPVLRVNDRYRFQCVLKYKNESLVKPAVKAVLAEVERALSAQGVGLSVDVDPMVLW</sequence>
<dbReference type="SMART" id="SM00490">
    <property type="entry name" value="HELICc"/>
    <property type="match status" value="1"/>
</dbReference>
<dbReference type="NCBIfam" id="TIGR00595">
    <property type="entry name" value="priA"/>
    <property type="match status" value="1"/>
</dbReference>
<dbReference type="SMART" id="SM00487">
    <property type="entry name" value="DEXDc"/>
    <property type="match status" value="1"/>
</dbReference>
<feature type="domain" description="Helicase ATP-binding" evidence="13">
    <location>
        <begin position="291"/>
        <end position="457"/>
    </location>
</feature>
<dbReference type="Pfam" id="PF18319">
    <property type="entry name" value="Zn_ribbon_PriA"/>
    <property type="match status" value="1"/>
</dbReference>
<evidence type="ECO:0000256" key="8">
    <source>
        <dbReference type="ARBA" id="ARBA00022840"/>
    </source>
</evidence>
<organism evidence="15 16">
    <name type="scientific">Calditerricola satsumensis</name>
    <dbReference type="NCBI Taxonomy" id="373054"/>
    <lineage>
        <taxon>Bacteria</taxon>
        <taxon>Bacillati</taxon>
        <taxon>Bacillota</taxon>
        <taxon>Bacilli</taxon>
        <taxon>Bacillales</taxon>
        <taxon>Bacillaceae</taxon>
        <taxon>Calditerricola</taxon>
    </lineage>
</organism>
<dbReference type="PROSITE" id="PS51194">
    <property type="entry name" value="HELICASE_CTER"/>
    <property type="match status" value="1"/>
</dbReference>
<keyword evidence="4 12" id="KW-0547">Nucleotide-binding</keyword>
<feature type="binding site" evidence="12">
    <location>
        <position position="519"/>
    </location>
    <ligand>
        <name>Zn(2+)</name>
        <dbReference type="ChEBI" id="CHEBI:29105"/>
        <label>1</label>
    </ligand>
</feature>
<dbReference type="GO" id="GO:0003677">
    <property type="term" value="F:DNA binding"/>
    <property type="evidence" value="ECO:0007669"/>
    <property type="project" value="UniProtKB-UniRule"/>
</dbReference>
<feature type="binding site" evidence="12">
    <location>
        <position position="531"/>
    </location>
    <ligand>
        <name>Zn(2+)</name>
        <dbReference type="ChEBI" id="CHEBI:29105"/>
        <label>2</label>
    </ligand>
</feature>
<keyword evidence="9 12" id="KW-0238">DNA-binding</keyword>
<dbReference type="Proteomes" id="UP000637720">
    <property type="component" value="Unassembled WGS sequence"/>
</dbReference>
<dbReference type="AlphaFoldDB" id="A0A8J3BB83"/>
<keyword evidence="3 12" id="KW-0479">Metal-binding</keyword>
<dbReference type="Pfam" id="PF17764">
    <property type="entry name" value="PriA_3primeBD"/>
    <property type="match status" value="1"/>
</dbReference>
<keyword evidence="1 12" id="KW-0639">Primosome</keyword>
<dbReference type="PROSITE" id="PS51192">
    <property type="entry name" value="HELICASE_ATP_BIND_1"/>
    <property type="match status" value="1"/>
</dbReference>
<dbReference type="InterPro" id="IPR041236">
    <property type="entry name" value="PriA_C"/>
</dbReference>
<feature type="domain" description="Helicase C-terminal" evidence="14">
    <location>
        <begin position="554"/>
        <end position="706"/>
    </location>
</feature>
<dbReference type="GO" id="GO:0006270">
    <property type="term" value="P:DNA replication initiation"/>
    <property type="evidence" value="ECO:0007669"/>
    <property type="project" value="TreeGrafter"/>
</dbReference>